<sequence length="62" mass="7078">MQLLIEAQNLNSEIICEKGLHVEEYESLEKKCIWPEGGYEGYDITTKATCIIKTNKEVCEVV</sequence>
<protein>
    <submittedName>
        <fullName evidence="1">Uncharacterized protein</fullName>
    </submittedName>
</protein>
<reference evidence="1" key="1">
    <citation type="journal article" date="2014" name="Front. Microbiol.">
        <title>High frequency of phylogenetically diverse reductive dehalogenase-homologous genes in deep subseafloor sedimentary metagenomes.</title>
        <authorList>
            <person name="Kawai M."/>
            <person name="Futagami T."/>
            <person name="Toyoda A."/>
            <person name="Takaki Y."/>
            <person name="Nishi S."/>
            <person name="Hori S."/>
            <person name="Arai W."/>
            <person name="Tsubouchi T."/>
            <person name="Morono Y."/>
            <person name="Uchiyama I."/>
            <person name="Ito T."/>
            <person name="Fujiyama A."/>
            <person name="Inagaki F."/>
            <person name="Takami H."/>
        </authorList>
    </citation>
    <scope>NUCLEOTIDE SEQUENCE</scope>
    <source>
        <strain evidence="1">Expedition CK06-06</strain>
    </source>
</reference>
<accession>X1BG60</accession>
<proteinExistence type="predicted"/>
<name>X1BG60_9ZZZZ</name>
<dbReference type="EMBL" id="BART01004452">
    <property type="protein sequence ID" value="GAG71011.1"/>
    <property type="molecule type" value="Genomic_DNA"/>
</dbReference>
<comment type="caution">
    <text evidence="1">The sequence shown here is derived from an EMBL/GenBank/DDBJ whole genome shotgun (WGS) entry which is preliminary data.</text>
</comment>
<organism evidence="1">
    <name type="scientific">marine sediment metagenome</name>
    <dbReference type="NCBI Taxonomy" id="412755"/>
    <lineage>
        <taxon>unclassified sequences</taxon>
        <taxon>metagenomes</taxon>
        <taxon>ecological metagenomes</taxon>
    </lineage>
</organism>
<dbReference type="AlphaFoldDB" id="X1BG60"/>
<evidence type="ECO:0000313" key="1">
    <source>
        <dbReference type="EMBL" id="GAG71011.1"/>
    </source>
</evidence>
<gene>
    <name evidence="1" type="ORF">S01H4_11158</name>
</gene>